<dbReference type="Proteomes" id="UP000077202">
    <property type="component" value="Unassembled WGS sequence"/>
</dbReference>
<organism evidence="1 2">
    <name type="scientific">Marchantia polymorpha subsp. ruderalis</name>
    <dbReference type="NCBI Taxonomy" id="1480154"/>
    <lineage>
        <taxon>Eukaryota</taxon>
        <taxon>Viridiplantae</taxon>
        <taxon>Streptophyta</taxon>
        <taxon>Embryophyta</taxon>
        <taxon>Marchantiophyta</taxon>
        <taxon>Marchantiopsida</taxon>
        <taxon>Marchantiidae</taxon>
        <taxon>Marchantiales</taxon>
        <taxon>Marchantiaceae</taxon>
        <taxon>Marchantia</taxon>
    </lineage>
</organism>
<gene>
    <name evidence="1" type="ORF">AXG93_3506s1200</name>
</gene>
<proteinExistence type="predicted"/>
<dbReference type="AlphaFoldDB" id="A0A176VNQ4"/>
<sequence>MRMESNSVREPGIRTATGGGVFERRKTLTAAALMTQLSSGCKANEFGGIQSALRWMDIEADMRDARDGGRIVSDRRSSRWPQREALWSSMIATGAVANSEAVFDMSRSSRFLHIHRLKKVNARRVTSLSPSCFSSALHPFRIIRVTEREAASYRLRSLVQRFLRRADSRVSCVFKALLLASDGHLAGKSELSSDSPLSTDLANHETLQNHITFSGLILEDSCSQETNTCKGKHFSEVSYVPADWSQRGNFFL</sequence>
<dbReference type="EMBL" id="LVLJ01003432">
    <property type="protein sequence ID" value="OAE21446.1"/>
    <property type="molecule type" value="Genomic_DNA"/>
</dbReference>
<evidence type="ECO:0000313" key="1">
    <source>
        <dbReference type="EMBL" id="OAE21446.1"/>
    </source>
</evidence>
<name>A0A176VNQ4_MARPO</name>
<evidence type="ECO:0000313" key="2">
    <source>
        <dbReference type="Proteomes" id="UP000077202"/>
    </source>
</evidence>
<comment type="caution">
    <text evidence="1">The sequence shown here is derived from an EMBL/GenBank/DDBJ whole genome shotgun (WGS) entry which is preliminary data.</text>
</comment>
<keyword evidence="2" id="KW-1185">Reference proteome</keyword>
<accession>A0A176VNQ4</accession>
<protein>
    <submittedName>
        <fullName evidence="1">Uncharacterized protein</fullName>
    </submittedName>
</protein>
<reference evidence="1" key="1">
    <citation type="submission" date="2016-03" db="EMBL/GenBank/DDBJ databases">
        <title>Mechanisms controlling the formation of the plant cell surface in tip-growing cells are functionally conserved among land plants.</title>
        <authorList>
            <person name="Honkanen S."/>
            <person name="Jones V.A."/>
            <person name="Morieri G."/>
            <person name="Champion C."/>
            <person name="Hetherington A.J."/>
            <person name="Kelly S."/>
            <person name="Saint-Marcoux D."/>
            <person name="Proust H."/>
            <person name="Prescott H."/>
            <person name="Dolan L."/>
        </authorList>
    </citation>
    <scope>NUCLEOTIDE SEQUENCE [LARGE SCALE GENOMIC DNA]</scope>
    <source>
        <tissue evidence="1">Whole gametophyte</tissue>
    </source>
</reference>